<accession>A0A7I8J2D2</accession>
<reference evidence="1 2" key="1">
    <citation type="submission" date="2019-12" db="EMBL/GenBank/DDBJ databases">
        <authorList>
            <person name="Scholz U."/>
            <person name="Mascher M."/>
            <person name="Fiebig A."/>
        </authorList>
    </citation>
    <scope>NUCLEOTIDE SEQUENCE</scope>
</reference>
<evidence type="ECO:0000313" key="1">
    <source>
        <dbReference type="EMBL" id="CAA2624696.1"/>
    </source>
</evidence>
<name>A0A7I8J2D2_SPIIN</name>
<sequence length="68" mass="8029">MGPSGLGVRYYYQILSSEKEMIKGPTLWRRMQEKCIEIRKCIKWEVGNGKVNVWKDCWSSLGTWKMNT</sequence>
<dbReference type="EMBL" id="LR743595">
    <property type="protein sequence ID" value="CAA2624696.1"/>
    <property type="molecule type" value="Genomic_DNA"/>
</dbReference>
<proteinExistence type="predicted"/>
<organism evidence="1">
    <name type="scientific">Spirodela intermedia</name>
    <name type="common">Intermediate duckweed</name>
    <dbReference type="NCBI Taxonomy" id="51605"/>
    <lineage>
        <taxon>Eukaryota</taxon>
        <taxon>Viridiplantae</taxon>
        <taxon>Streptophyta</taxon>
        <taxon>Embryophyta</taxon>
        <taxon>Tracheophyta</taxon>
        <taxon>Spermatophyta</taxon>
        <taxon>Magnoliopsida</taxon>
        <taxon>Liliopsida</taxon>
        <taxon>Araceae</taxon>
        <taxon>Lemnoideae</taxon>
        <taxon>Spirodela</taxon>
    </lineage>
</organism>
<gene>
    <name evidence="1" type="ORF">SI7747_08010521</name>
</gene>
<keyword evidence="2" id="KW-1185">Reference proteome</keyword>
<dbReference type="Proteomes" id="UP001189122">
    <property type="component" value="Unassembled WGS sequence"/>
</dbReference>
<evidence type="ECO:0000313" key="2">
    <source>
        <dbReference type="Proteomes" id="UP001189122"/>
    </source>
</evidence>
<dbReference type="EMBL" id="CACRZD030000008">
    <property type="protein sequence ID" value="CAA6664132.1"/>
    <property type="molecule type" value="Genomic_DNA"/>
</dbReference>
<protein>
    <submittedName>
        <fullName evidence="1">Uncharacterized protein</fullName>
    </submittedName>
</protein>
<dbReference type="AlphaFoldDB" id="A0A7I8J2D2"/>